<comment type="similarity">
    <text evidence="3 6">Belongs to the FlgI family.</text>
</comment>
<keyword evidence="4" id="KW-0732">Signal</keyword>
<evidence type="ECO:0000256" key="3">
    <source>
        <dbReference type="ARBA" id="ARBA00008994"/>
    </source>
</evidence>
<keyword evidence="8" id="KW-1185">Reference proteome</keyword>
<accession>A0ABY6Q3G5</accession>
<dbReference type="PANTHER" id="PTHR30381:SF0">
    <property type="entry name" value="FLAGELLAR P-RING PROTEIN"/>
    <property type="match status" value="1"/>
</dbReference>
<dbReference type="InterPro" id="IPR001782">
    <property type="entry name" value="Flag_FlgI"/>
</dbReference>
<dbReference type="NCBIfam" id="NF003676">
    <property type="entry name" value="PRK05303.1"/>
    <property type="match status" value="1"/>
</dbReference>
<evidence type="ECO:0000256" key="4">
    <source>
        <dbReference type="ARBA" id="ARBA00022729"/>
    </source>
</evidence>
<dbReference type="EMBL" id="CP036501">
    <property type="protein sequence ID" value="UZP73789.1"/>
    <property type="molecule type" value="Genomic_DNA"/>
</dbReference>
<protein>
    <recommendedName>
        <fullName evidence="6">Flagellar P-ring protein</fullName>
    </recommendedName>
    <alternativeName>
        <fullName evidence="6">Basal body P-ring protein</fullName>
    </alternativeName>
</protein>
<keyword evidence="7" id="KW-0282">Flagellum</keyword>
<dbReference type="PRINTS" id="PR01010">
    <property type="entry name" value="FLGPRINGFLGI"/>
</dbReference>
<evidence type="ECO:0000256" key="5">
    <source>
        <dbReference type="ARBA" id="ARBA00023143"/>
    </source>
</evidence>
<comment type="subunit">
    <text evidence="6">The basal body constitutes a major portion of the flagellar organelle and consists of four rings (L,P,S, and M) mounted on a central rod.</text>
</comment>
<dbReference type="HAMAP" id="MF_00416">
    <property type="entry name" value="FlgI"/>
    <property type="match status" value="1"/>
</dbReference>
<keyword evidence="7" id="KW-0969">Cilium</keyword>
<dbReference type="Proteomes" id="UP001317963">
    <property type="component" value="Chromosome"/>
</dbReference>
<dbReference type="RefSeq" id="WP_279242585.1">
    <property type="nucleotide sequence ID" value="NZ_CP036501.1"/>
</dbReference>
<keyword evidence="7" id="KW-0966">Cell projection</keyword>
<keyword evidence="5 6" id="KW-0975">Bacterial flagellum</keyword>
<proteinExistence type="inferred from homology"/>
<evidence type="ECO:0000313" key="8">
    <source>
        <dbReference type="Proteomes" id="UP001317963"/>
    </source>
</evidence>
<reference evidence="7 8" key="1">
    <citation type="submission" date="2019-02" db="EMBL/GenBank/DDBJ databases">
        <title>Halieaceae_genomes.</title>
        <authorList>
            <person name="Li S.-H."/>
        </authorList>
    </citation>
    <scope>NUCLEOTIDE SEQUENCE [LARGE SCALE GENOMIC DNA]</scope>
    <source>
        <strain evidence="7 8">JH123</strain>
    </source>
</reference>
<evidence type="ECO:0000313" key="7">
    <source>
        <dbReference type="EMBL" id="UZP73789.1"/>
    </source>
</evidence>
<sequence length="385" mass="39915">MLKRSILRMSKPIFATALGYLVLVLALTVILPKNAHAERIKDIAMVEGARSNQLVGFGLVVGLDGTGDQVTQTPFTIQAARSMLQQFGVNLPPGINPQTKNMASVMVTADLPPFAKPGQTVDVTVSSMGNAGSLRGGELLLTELKAGNGQIYAVAQGGLVVSGFGADGNDGSRISVNTKAAGRIPNGAMVEREVVNPFSDGSNKLTFHLHESDFTTARNMASAVNSIMGSGTATALDGVSVEVLAPTDAGEKVAYLAELENIEVLKAAAAAKVIVNARSGTIVIGSEVMVKTAAVAHGNLTVTIDESFVVSQPGPFASSAETVVLPQTEINIENEEVRMFVMEEGVSLQEIVTAVNRVGAAPGDLIAILEALQQAGALSAQLIVI</sequence>
<gene>
    <name evidence="6" type="primary">flgI</name>
    <name evidence="7" type="ORF">E0F26_03100</name>
</gene>
<evidence type="ECO:0000256" key="6">
    <source>
        <dbReference type="HAMAP-Rule" id="MF_00416"/>
    </source>
</evidence>
<dbReference type="PANTHER" id="PTHR30381">
    <property type="entry name" value="FLAGELLAR P-RING PERIPLASMIC PROTEIN FLGI"/>
    <property type="match status" value="1"/>
</dbReference>
<dbReference type="Pfam" id="PF02119">
    <property type="entry name" value="FlgI"/>
    <property type="match status" value="1"/>
</dbReference>
<name>A0ABY6Q3G5_9GAMM</name>
<organism evidence="7 8">
    <name type="scientific">Candidatus Paraluminiphilus aquimaris</name>
    <dbReference type="NCBI Taxonomy" id="2518994"/>
    <lineage>
        <taxon>Bacteria</taxon>
        <taxon>Pseudomonadati</taxon>
        <taxon>Pseudomonadota</taxon>
        <taxon>Gammaproteobacteria</taxon>
        <taxon>Cellvibrionales</taxon>
        <taxon>Halieaceae</taxon>
        <taxon>Candidatus Paraluminiphilus</taxon>
    </lineage>
</organism>
<comment type="subcellular location">
    <subcellularLocation>
        <location evidence="2 6">Bacterial flagellum basal body</location>
    </subcellularLocation>
</comment>
<comment type="function">
    <text evidence="1 6">Assembles around the rod to form the L-ring and probably protects the motor/basal body from shearing forces during rotation.</text>
</comment>
<evidence type="ECO:0000256" key="1">
    <source>
        <dbReference type="ARBA" id="ARBA00002591"/>
    </source>
</evidence>
<evidence type="ECO:0000256" key="2">
    <source>
        <dbReference type="ARBA" id="ARBA00004117"/>
    </source>
</evidence>